<feature type="domain" description="F-box" evidence="2">
    <location>
        <begin position="1"/>
        <end position="50"/>
    </location>
</feature>
<dbReference type="InterPro" id="IPR001810">
    <property type="entry name" value="F-box_dom"/>
</dbReference>
<dbReference type="InterPro" id="IPR036047">
    <property type="entry name" value="F-box-like_dom_sf"/>
</dbReference>
<evidence type="ECO:0000256" key="1">
    <source>
        <dbReference type="SAM" id="MobiDB-lite"/>
    </source>
</evidence>
<name>A0AAV9WW76_9PEZI</name>
<dbReference type="Proteomes" id="UP001365542">
    <property type="component" value="Unassembled WGS sequence"/>
</dbReference>
<feature type="region of interest" description="Disordered" evidence="1">
    <location>
        <begin position="153"/>
        <end position="238"/>
    </location>
</feature>
<dbReference type="SUPFAM" id="SSF81383">
    <property type="entry name" value="F-box domain"/>
    <property type="match status" value="1"/>
</dbReference>
<reference evidence="3 4" key="1">
    <citation type="submission" date="2019-10" db="EMBL/GenBank/DDBJ databases">
        <authorList>
            <person name="Palmer J.M."/>
        </authorList>
    </citation>
    <scope>NUCLEOTIDE SEQUENCE [LARGE SCALE GENOMIC DNA]</scope>
    <source>
        <strain evidence="3 4">TWF694</strain>
    </source>
</reference>
<proteinExistence type="predicted"/>
<feature type="compositionally biased region" description="Acidic residues" evidence="1">
    <location>
        <begin position="217"/>
        <end position="230"/>
    </location>
</feature>
<evidence type="ECO:0000259" key="2">
    <source>
        <dbReference type="PROSITE" id="PS50181"/>
    </source>
</evidence>
<dbReference type="EMBL" id="JAVHJO010000015">
    <property type="protein sequence ID" value="KAK6527490.1"/>
    <property type="molecule type" value="Genomic_DNA"/>
</dbReference>
<comment type="caution">
    <text evidence="3">The sequence shown here is derived from an EMBL/GenBank/DDBJ whole genome shotgun (WGS) entry which is preliminary data.</text>
</comment>
<feature type="region of interest" description="Disordered" evidence="1">
    <location>
        <begin position="93"/>
        <end position="113"/>
    </location>
</feature>
<organism evidence="3 4">
    <name type="scientific">Orbilia ellipsospora</name>
    <dbReference type="NCBI Taxonomy" id="2528407"/>
    <lineage>
        <taxon>Eukaryota</taxon>
        <taxon>Fungi</taxon>
        <taxon>Dikarya</taxon>
        <taxon>Ascomycota</taxon>
        <taxon>Pezizomycotina</taxon>
        <taxon>Orbiliomycetes</taxon>
        <taxon>Orbiliales</taxon>
        <taxon>Orbiliaceae</taxon>
        <taxon>Orbilia</taxon>
    </lineage>
</organism>
<gene>
    <name evidence="3" type="ORF">TWF694_004476</name>
</gene>
<dbReference type="AlphaFoldDB" id="A0AAV9WW76"/>
<sequence length="357" mass="41214">MRLRSLPLEVQFMILEQASWDQHAQLAGVCRSWRNFVMTPAAVSKRYTRISVRETDNDPIRYFERPRLHQIHLLLRNYVWMEQDGRFHPCFRKELPPEAGAEPKNPQGVEPLGDENYEKVVKVSREGVDLSQFTMLTEYAFYFNDPIIWPAHYVPPPPNEGDDEEYDDEDDEEYEDYDEEGEEGDEEEDGDENDNDDNNNNNINDISNDNNDNNNNDGDDNNNTDDDNGNTDDNPFLDINMATSFTDLWFIPNPNTREFSTVCVEMTENPTAAVFFENITDTVNQGIRWEWGDAWNDSWALRIATICVVNTGFEGYSLGFQLEPDVRGRMKLDIEGSGKNEDVGMLETSLSRDGRNE</sequence>
<keyword evidence="4" id="KW-1185">Reference proteome</keyword>
<evidence type="ECO:0000313" key="4">
    <source>
        <dbReference type="Proteomes" id="UP001365542"/>
    </source>
</evidence>
<feature type="compositionally biased region" description="Acidic residues" evidence="1">
    <location>
        <begin position="160"/>
        <end position="197"/>
    </location>
</feature>
<dbReference type="PROSITE" id="PS50181">
    <property type="entry name" value="FBOX"/>
    <property type="match status" value="1"/>
</dbReference>
<protein>
    <recommendedName>
        <fullName evidence="2">F-box domain-containing protein</fullName>
    </recommendedName>
</protein>
<evidence type="ECO:0000313" key="3">
    <source>
        <dbReference type="EMBL" id="KAK6527490.1"/>
    </source>
</evidence>
<accession>A0AAV9WW76</accession>
<feature type="compositionally biased region" description="Low complexity" evidence="1">
    <location>
        <begin position="198"/>
        <end position="216"/>
    </location>
</feature>